<proteinExistence type="predicted"/>
<evidence type="ECO:0000313" key="2">
    <source>
        <dbReference type="Proteomes" id="UP000826146"/>
    </source>
</evidence>
<evidence type="ECO:0000313" key="1">
    <source>
        <dbReference type="EMBL" id="BCZ19716.1"/>
    </source>
</evidence>
<sequence length="615" mass="67940">MEKRKLYQSLSVCLCVSLSPLACEDIRNGFFIGGSFGAKNEVLSTYQDVPTSPNTINKSVASSLSPKNAKYAKYADLSSMVQRSDVTSLQAVLKKDLQKLVQALDTLNTEVAKVGVSDKVPSTLSSINVADSVGKCNELQERIEAEIQALQVVVNVAGMPADTIKANQEIIEQYSNTLTSLRGFEKKLASEVSDYNQQLALNNEQYKRAQSVYQQDKQAYDNNFANYTAKRNKLVDDLKSAAARDASVDGVAQVHDDLNKLINADPHYREGTPRTDYHIAMNEGGSRVIKVDGLGESVYNHGFERAFLGLLDKLHVSRDLHDLNLLGLVACETWFVSQLDEIGKLRDPSRIAYLKGQLSEVYRTNFSVARQVFTGSAYTTVIPTADSVFKAPTVPSGKFSFSYINYATGIKDANTVATIKAVTSVPTQHTTSSAVHANLGSFVDTINGASKFYSNVGYNTSLIAGYQHFFGRRLGFSMQASAGYEWMRSPLFQKNLVFKRMQGAQATLGGDFLYDFKAPATQSGLYCGLFLGLLGTNNHYFLTTRTLQTHWKYSFNLHWNAGLRFQVGNNILRLGVSSPLIHRTIDLQAGSTHFLVHETFHNFNLYASYAVLFGN</sequence>
<protein>
    <recommendedName>
        <fullName evidence="3">Outer membrane protein</fullName>
    </recommendedName>
</protein>
<keyword evidence="2" id="KW-1185">Reference proteome</keyword>
<dbReference type="EMBL" id="AP024819">
    <property type="protein sequence ID" value="BCZ19716.1"/>
    <property type="molecule type" value="Genomic_DNA"/>
</dbReference>
<gene>
    <name evidence="1" type="ORF">NHP190012_13580</name>
</gene>
<name>A0ABM7SFR9_9HELI</name>
<dbReference type="Proteomes" id="UP000826146">
    <property type="component" value="Chromosome"/>
</dbReference>
<evidence type="ECO:0008006" key="3">
    <source>
        <dbReference type="Google" id="ProtNLM"/>
    </source>
</evidence>
<dbReference type="RefSeq" id="WP_221271563.1">
    <property type="nucleotide sequence ID" value="NZ_AP024819.1"/>
</dbReference>
<accession>A0ABM7SFR9</accession>
<organism evidence="1 2">
    <name type="scientific">Helicobacter gastrofelis</name>
    <dbReference type="NCBI Taxonomy" id="2849642"/>
    <lineage>
        <taxon>Bacteria</taxon>
        <taxon>Pseudomonadati</taxon>
        <taxon>Campylobacterota</taxon>
        <taxon>Epsilonproteobacteria</taxon>
        <taxon>Campylobacterales</taxon>
        <taxon>Helicobacteraceae</taxon>
        <taxon>Helicobacter</taxon>
    </lineage>
</organism>
<reference evidence="1 2" key="1">
    <citation type="submission" date="2021-07" db="EMBL/GenBank/DDBJ databases">
        <title>Novel Helicobacter sp. Isolated from a cat.</title>
        <authorList>
            <person name="Rimbara E."/>
            <person name="Suzuki M."/>
        </authorList>
    </citation>
    <scope>NUCLEOTIDE SEQUENCE [LARGE SCALE GENOMIC DNA]</scope>
    <source>
        <strain evidence="2">NHP19-012</strain>
    </source>
</reference>